<keyword evidence="1" id="KW-0472">Membrane</keyword>
<sequence length="150" mass="17359">MIMAEPLKIIKIRPLYALLFLGIGQLYGAFVIYRLGVLTIKEAWINQVCLMAVLGIIGWSVYLIYSFLQFYRLKDDKIIFREHNFSLFGIEINYSDIKDFGIDASDSVLCVNIHLTYLEEPIPIVSKFMKLDEFHFLMGTLIEKTHQSQG</sequence>
<accession>A0A444VQJ0</accession>
<evidence type="ECO:0000313" key="3">
    <source>
        <dbReference type="Proteomes" id="UP000290261"/>
    </source>
</evidence>
<name>A0A444VQJ0_9FLAO</name>
<organism evidence="2 3">
    <name type="scientific">Flagellimonas olearia</name>
    <dbReference type="NCBI Taxonomy" id="552546"/>
    <lineage>
        <taxon>Bacteria</taxon>
        <taxon>Pseudomonadati</taxon>
        <taxon>Bacteroidota</taxon>
        <taxon>Flavobacteriia</taxon>
        <taxon>Flavobacteriales</taxon>
        <taxon>Flavobacteriaceae</taxon>
        <taxon>Flagellimonas</taxon>
    </lineage>
</organism>
<keyword evidence="1" id="KW-1133">Transmembrane helix</keyword>
<feature type="transmembrane region" description="Helical" evidence="1">
    <location>
        <begin position="44"/>
        <end position="68"/>
    </location>
</feature>
<comment type="caution">
    <text evidence="2">The sequence shown here is derived from an EMBL/GenBank/DDBJ whole genome shotgun (WGS) entry which is preliminary data.</text>
</comment>
<dbReference type="Proteomes" id="UP000290261">
    <property type="component" value="Unassembled WGS sequence"/>
</dbReference>
<feature type="transmembrane region" description="Helical" evidence="1">
    <location>
        <begin position="12"/>
        <end position="32"/>
    </location>
</feature>
<protein>
    <recommendedName>
        <fullName evidence="4">DUF304 domain-containing protein</fullName>
    </recommendedName>
</protein>
<keyword evidence="3" id="KW-1185">Reference proteome</keyword>
<reference evidence="2 3" key="1">
    <citation type="submission" date="2014-04" db="EMBL/GenBank/DDBJ databases">
        <title>Whole genome of Muricauda olearia.</title>
        <authorList>
            <person name="Zhang X.-H."/>
            <person name="Tang K."/>
        </authorList>
    </citation>
    <scope>NUCLEOTIDE SEQUENCE [LARGE SCALE GENOMIC DNA]</scope>
    <source>
        <strain evidence="2 3">Th120</strain>
    </source>
</reference>
<keyword evidence="1" id="KW-0812">Transmembrane</keyword>
<evidence type="ECO:0000313" key="2">
    <source>
        <dbReference type="EMBL" id="RYC53077.1"/>
    </source>
</evidence>
<gene>
    <name evidence="2" type="ORF">DN53_02330</name>
</gene>
<dbReference type="EMBL" id="JJMP01000001">
    <property type="protein sequence ID" value="RYC53077.1"/>
    <property type="molecule type" value="Genomic_DNA"/>
</dbReference>
<evidence type="ECO:0000256" key="1">
    <source>
        <dbReference type="SAM" id="Phobius"/>
    </source>
</evidence>
<proteinExistence type="predicted"/>
<dbReference type="AlphaFoldDB" id="A0A444VQJ0"/>
<evidence type="ECO:0008006" key="4">
    <source>
        <dbReference type="Google" id="ProtNLM"/>
    </source>
</evidence>